<dbReference type="Pfam" id="PF00069">
    <property type="entry name" value="Pkinase"/>
    <property type="match status" value="1"/>
</dbReference>
<keyword evidence="2" id="KW-0808">Transferase</keyword>
<proteinExistence type="predicted"/>
<dbReference type="InterPro" id="IPR008266">
    <property type="entry name" value="Tyr_kinase_AS"/>
</dbReference>
<dbReference type="SUPFAM" id="SSF56112">
    <property type="entry name" value="Protein kinase-like (PK-like)"/>
    <property type="match status" value="1"/>
</dbReference>
<dbReference type="EMBL" id="JAUSUQ010000007">
    <property type="protein sequence ID" value="MDQ0339455.1"/>
    <property type="molecule type" value="Genomic_DNA"/>
</dbReference>
<feature type="domain" description="Protein kinase" evidence="1">
    <location>
        <begin position="9"/>
        <end position="269"/>
    </location>
</feature>
<keyword evidence="3" id="KW-1185">Reference proteome</keyword>
<dbReference type="GO" id="GO:0004674">
    <property type="term" value="F:protein serine/threonine kinase activity"/>
    <property type="evidence" value="ECO:0007669"/>
    <property type="project" value="UniProtKB-KW"/>
</dbReference>
<evidence type="ECO:0000313" key="2">
    <source>
        <dbReference type="EMBL" id="MDQ0339455.1"/>
    </source>
</evidence>
<dbReference type="RefSeq" id="WP_307339444.1">
    <property type="nucleotide sequence ID" value="NZ_JAUSUQ010000007.1"/>
</dbReference>
<keyword evidence="2" id="KW-0418">Kinase</keyword>
<organism evidence="2 3">
    <name type="scientific">Caldalkalibacillus uzonensis</name>
    <dbReference type="NCBI Taxonomy" id="353224"/>
    <lineage>
        <taxon>Bacteria</taxon>
        <taxon>Bacillati</taxon>
        <taxon>Bacillota</taxon>
        <taxon>Bacilli</taxon>
        <taxon>Bacillales</taxon>
        <taxon>Bacillaceae</taxon>
        <taxon>Caldalkalibacillus</taxon>
    </lineage>
</organism>
<dbReference type="Proteomes" id="UP001232445">
    <property type="component" value="Unassembled WGS sequence"/>
</dbReference>
<dbReference type="PANTHER" id="PTHR44167:SF24">
    <property type="entry name" value="SERINE_THREONINE-PROTEIN KINASE CHK2"/>
    <property type="match status" value="1"/>
</dbReference>
<evidence type="ECO:0000259" key="1">
    <source>
        <dbReference type="PROSITE" id="PS50011"/>
    </source>
</evidence>
<dbReference type="Gene3D" id="1.10.510.10">
    <property type="entry name" value="Transferase(Phosphotransferase) domain 1"/>
    <property type="match status" value="1"/>
</dbReference>
<dbReference type="PROSITE" id="PS50011">
    <property type="entry name" value="PROTEIN_KINASE_DOM"/>
    <property type="match status" value="1"/>
</dbReference>
<dbReference type="PANTHER" id="PTHR44167">
    <property type="entry name" value="OVARIAN-SPECIFIC SERINE/THREONINE-PROTEIN KINASE LOK-RELATED"/>
    <property type="match status" value="1"/>
</dbReference>
<protein>
    <submittedName>
        <fullName evidence="2">Serine/threonine protein kinase</fullName>
    </submittedName>
</protein>
<dbReference type="InterPro" id="IPR011009">
    <property type="entry name" value="Kinase-like_dom_sf"/>
</dbReference>
<gene>
    <name evidence="2" type="ORF">J2S00_002242</name>
</gene>
<dbReference type="PROSITE" id="PS00109">
    <property type="entry name" value="PROTEIN_KINASE_TYR"/>
    <property type="match status" value="1"/>
</dbReference>
<sequence>MKYKTLNDIKTIIATKKGVLKENFKSALWYVTKYKGFRRDLSQKFGIENIRPYKFLSWHHNCNYFIGEKPNKEKIFIKTGGIFNLIQREFEVINYISNYDPLFYKQHLPQVELIGECCGESFIAVKFIEGKTLDKMLKEHIITTSQKKMLLEQFIESINLLHSVGIVHRDIRPANIIITGKEKLNLVVIDFAFSVSVESNRFPETEYVKKNKRYIYHLGDGFNPSLLTWDDAYSFRKIALLFGNDFREEYSALFKSIEEKIGKLVYKFH</sequence>
<reference evidence="2 3" key="1">
    <citation type="submission" date="2023-07" db="EMBL/GenBank/DDBJ databases">
        <title>Genomic Encyclopedia of Type Strains, Phase IV (KMG-IV): sequencing the most valuable type-strain genomes for metagenomic binning, comparative biology and taxonomic classification.</title>
        <authorList>
            <person name="Goeker M."/>
        </authorList>
    </citation>
    <scope>NUCLEOTIDE SEQUENCE [LARGE SCALE GENOMIC DNA]</scope>
    <source>
        <strain evidence="2 3">DSM 17740</strain>
    </source>
</reference>
<evidence type="ECO:0000313" key="3">
    <source>
        <dbReference type="Proteomes" id="UP001232445"/>
    </source>
</evidence>
<accession>A0ABU0CSU1</accession>
<dbReference type="InterPro" id="IPR000719">
    <property type="entry name" value="Prot_kinase_dom"/>
</dbReference>
<comment type="caution">
    <text evidence="2">The sequence shown here is derived from an EMBL/GenBank/DDBJ whole genome shotgun (WGS) entry which is preliminary data.</text>
</comment>
<keyword evidence="2" id="KW-0723">Serine/threonine-protein kinase</keyword>
<name>A0ABU0CSU1_9BACI</name>